<dbReference type="GeneID" id="97923668"/>
<dbReference type="RefSeq" id="WP_104995453.1">
    <property type="nucleotide sequence ID" value="NZ_CP025494.1"/>
</dbReference>
<dbReference type="AlphaFoldDB" id="A0A2L1JEX5"/>
<organism evidence="1 2">
    <name type="scientific">Pseudomonas palleroniana</name>
    <dbReference type="NCBI Taxonomy" id="191390"/>
    <lineage>
        <taxon>Bacteria</taxon>
        <taxon>Pseudomonadati</taxon>
        <taxon>Pseudomonadota</taxon>
        <taxon>Gammaproteobacteria</taxon>
        <taxon>Pseudomonadales</taxon>
        <taxon>Pseudomonadaceae</taxon>
        <taxon>Pseudomonas</taxon>
    </lineage>
</organism>
<sequence length="78" mass="9144">MSFDYRQQQRQYRELDTVNRHLEQMKKASEEPLDNETFAALLEQAFELKMDANQLMTSTFAMTNHMADKGKIVFDGIP</sequence>
<proteinExistence type="predicted"/>
<dbReference type="EMBL" id="CP025494">
    <property type="protein sequence ID" value="AVE07035.1"/>
    <property type="molecule type" value="Genomic_DNA"/>
</dbReference>
<evidence type="ECO:0000313" key="2">
    <source>
        <dbReference type="Proteomes" id="UP000237830"/>
    </source>
</evidence>
<gene>
    <name evidence="1" type="ORF">CYL20_21555</name>
</gene>
<dbReference type="Proteomes" id="UP000237830">
    <property type="component" value="Chromosome"/>
</dbReference>
<name>A0A2L1JEX5_9PSED</name>
<protein>
    <submittedName>
        <fullName evidence="1">Uncharacterized protein</fullName>
    </submittedName>
</protein>
<reference evidence="1 2" key="1">
    <citation type="submission" date="2017-12" db="EMBL/GenBank/DDBJ databases">
        <title>Genome sequence of Pseudomonas palleroniana MAB3.</title>
        <authorList>
            <person name="Nascimento F.X."/>
        </authorList>
    </citation>
    <scope>NUCLEOTIDE SEQUENCE [LARGE SCALE GENOMIC DNA]</scope>
    <source>
        <strain evidence="1 2">MAB3</strain>
    </source>
</reference>
<evidence type="ECO:0000313" key="1">
    <source>
        <dbReference type="EMBL" id="AVE07035.1"/>
    </source>
</evidence>
<accession>A0A2L1JEX5</accession>